<keyword evidence="6" id="KW-1185">Reference proteome</keyword>
<keyword evidence="1" id="KW-0813">Transport</keyword>
<organism evidence="5 6">
    <name type="scientific">Desulfurobacterium indicum</name>
    <dbReference type="NCBI Taxonomy" id="1914305"/>
    <lineage>
        <taxon>Bacteria</taxon>
        <taxon>Pseudomonadati</taxon>
        <taxon>Aquificota</taxon>
        <taxon>Aquificia</taxon>
        <taxon>Desulfurobacteriales</taxon>
        <taxon>Desulfurobacteriaceae</taxon>
        <taxon>Desulfurobacterium</taxon>
    </lineage>
</organism>
<evidence type="ECO:0000256" key="1">
    <source>
        <dbReference type="ARBA" id="ARBA00022448"/>
    </source>
</evidence>
<reference evidence="5 6" key="1">
    <citation type="submission" date="2016-10" db="EMBL/GenBank/DDBJ databases">
        <title>Genome sequence of a sulfur-reducing bacterium Desulfurobacterium indicum K6013.</title>
        <authorList>
            <person name="Cao J."/>
            <person name="Shao Z."/>
            <person name="Alain K."/>
            <person name="Jebbar M."/>
        </authorList>
    </citation>
    <scope>NUCLEOTIDE SEQUENCE [LARGE SCALE GENOMIC DNA]</scope>
    <source>
        <strain evidence="5 6">K6013</strain>
    </source>
</reference>
<sequence length="263" mass="29704">MQNRGIELKNLTVGYDITRPLIKGLSLFMDEGEFWVVVGPNGAGKSTLLKTILGIVPPLEGEIYIHGVDCTDTGYCEEKHFLSYVPQMESYSKIFPATALDIVISGLFPRKRRFEPVKESDKKLALHWLRMLELDHLAEKPFSKLSGGQQRKILIARALISNPHYLFLDEPTTGVDIKSSRKILDIIATLNREKNFGIFMVTHDLNFVWPYIEKVIIVGNGKFIAGSKEEIMNEKILSEIYGVKIQIIQTPGGPVFLIGDKHY</sequence>
<dbReference type="STRING" id="1914305.BLW93_04615"/>
<name>A0A1R1MLI2_9BACT</name>
<dbReference type="InterPro" id="IPR050153">
    <property type="entry name" value="Metal_Ion_Import_ABC"/>
</dbReference>
<gene>
    <name evidence="5" type="ORF">BLW93_04615</name>
</gene>
<keyword evidence="2" id="KW-0547">Nucleotide-binding</keyword>
<dbReference type="InterPro" id="IPR003593">
    <property type="entry name" value="AAA+_ATPase"/>
</dbReference>
<evidence type="ECO:0000313" key="6">
    <source>
        <dbReference type="Proteomes" id="UP000187408"/>
    </source>
</evidence>
<dbReference type="GO" id="GO:0016887">
    <property type="term" value="F:ATP hydrolysis activity"/>
    <property type="evidence" value="ECO:0007669"/>
    <property type="project" value="InterPro"/>
</dbReference>
<dbReference type="PROSITE" id="PS50893">
    <property type="entry name" value="ABC_TRANSPORTER_2"/>
    <property type="match status" value="1"/>
</dbReference>
<dbReference type="FunFam" id="3.40.50.300:FF:000134">
    <property type="entry name" value="Iron-enterobactin ABC transporter ATP-binding protein"/>
    <property type="match status" value="1"/>
</dbReference>
<keyword evidence="3" id="KW-0067">ATP-binding</keyword>
<protein>
    <submittedName>
        <fullName evidence="5">ABC transporter</fullName>
    </submittedName>
</protein>
<dbReference type="InterPro" id="IPR003439">
    <property type="entry name" value="ABC_transporter-like_ATP-bd"/>
</dbReference>
<dbReference type="EMBL" id="MOEN01000013">
    <property type="protein sequence ID" value="OMH40580.1"/>
    <property type="molecule type" value="Genomic_DNA"/>
</dbReference>
<dbReference type="InterPro" id="IPR017871">
    <property type="entry name" value="ABC_transporter-like_CS"/>
</dbReference>
<dbReference type="Gene3D" id="3.40.50.300">
    <property type="entry name" value="P-loop containing nucleotide triphosphate hydrolases"/>
    <property type="match status" value="1"/>
</dbReference>
<dbReference type="Pfam" id="PF00005">
    <property type="entry name" value="ABC_tran"/>
    <property type="match status" value="1"/>
</dbReference>
<evidence type="ECO:0000259" key="4">
    <source>
        <dbReference type="PROSITE" id="PS50893"/>
    </source>
</evidence>
<dbReference type="OrthoDB" id="9806726at2"/>
<dbReference type="Proteomes" id="UP000187408">
    <property type="component" value="Unassembled WGS sequence"/>
</dbReference>
<proteinExistence type="predicted"/>
<dbReference type="PANTHER" id="PTHR42734">
    <property type="entry name" value="METAL TRANSPORT SYSTEM ATP-BINDING PROTEIN TM_0124-RELATED"/>
    <property type="match status" value="1"/>
</dbReference>
<accession>A0A1R1MLI2</accession>
<comment type="caution">
    <text evidence="5">The sequence shown here is derived from an EMBL/GenBank/DDBJ whole genome shotgun (WGS) entry which is preliminary data.</text>
</comment>
<dbReference type="AlphaFoldDB" id="A0A1R1MLI2"/>
<evidence type="ECO:0000256" key="2">
    <source>
        <dbReference type="ARBA" id="ARBA00022741"/>
    </source>
</evidence>
<dbReference type="PROSITE" id="PS00211">
    <property type="entry name" value="ABC_TRANSPORTER_1"/>
    <property type="match status" value="1"/>
</dbReference>
<dbReference type="SUPFAM" id="SSF52540">
    <property type="entry name" value="P-loop containing nucleoside triphosphate hydrolases"/>
    <property type="match status" value="1"/>
</dbReference>
<dbReference type="GO" id="GO:0005524">
    <property type="term" value="F:ATP binding"/>
    <property type="evidence" value="ECO:0007669"/>
    <property type="project" value="UniProtKB-KW"/>
</dbReference>
<dbReference type="RefSeq" id="WP_076712935.1">
    <property type="nucleotide sequence ID" value="NZ_MOEN01000013.1"/>
</dbReference>
<dbReference type="InterPro" id="IPR027417">
    <property type="entry name" value="P-loop_NTPase"/>
</dbReference>
<feature type="domain" description="ABC transporter" evidence="4">
    <location>
        <begin position="6"/>
        <end position="245"/>
    </location>
</feature>
<evidence type="ECO:0000256" key="3">
    <source>
        <dbReference type="ARBA" id="ARBA00022840"/>
    </source>
</evidence>
<evidence type="ECO:0000313" key="5">
    <source>
        <dbReference type="EMBL" id="OMH40580.1"/>
    </source>
</evidence>
<dbReference type="SMART" id="SM00382">
    <property type="entry name" value="AAA"/>
    <property type="match status" value="1"/>
</dbReference>